<keyword evidence="1" id="KW-0732">Signal</keyword>
<proteinExistence type="predicted"/>
<dbReference type="PROSITE" id="PS51257">
    <property type="entry name" value="PROKAR_LIPOPROTEIN"/>
    <property type="match status" value="1"/>
</dbReference>
<evidence type="ECO:0000313" key="2">
    <source>
        <dbReference type="EMBL" id="OVE48631.1"/>
    </source>
</evidence>
<dbReference type="GO" id="GO:0004180">
    <property type="term" value="F:carboxypeptidase activity"/>
    <property type="evidence" value="ECO:0007669"/>
    <property type="project" value="UniProtKB-KW"/>
</dbReference>
<keyword evidence="3" id="KW-1185">Reference proteome</keyword>
<organism evidence="2 3">
    <name type="scientific">Chromobacterium violaceum</name>
    <dbReference type="NCBI Taxonomy" id="536"/>
    <lineage>
        <taxon>Bacteria</taxon>
        <taxon>Pseudomonadati</taxon>
        <taxon>Pseudomonadota</taxon>
        <taxon>Betaproteobacteria</taxon>
        <taxon>Neisseriales</taxon>
        <taxon>Chromobacteriaceae</taxon>
        <taxon>Chromobacterium</taxon>
    </lineage>
</organism>
<sequence length="590" mass="62930">MMNTVMKQPILALACALALTACESSDDHAASGASGQTLGQISGTAASGAPLDNGTITIKDAQGRAITVQTDAQGRYSADLSQFASPALLEATGLIGGMPVSLHSVATQAGTVNITPLTDAILSMSSGAEASECFLNAAACTAKFDIAKLEQSQASLKAALAPLMQAVGLDSRTDLLRTAFAADKTGQDKLLEMVDVSADGQAGSIRLQSKRAQTAIKVSRDQKPTPLPADDLPDLSRLDELAAQLNAAYLSADGLDKRLATLLNDDFQFDGDNAAQYLAREMDDAGYGETYVGGRFSPPKVETCYSAALCQISMTVRVPGMAPGSFRMKARLQKEGWKLAGNDSPVSLEIGPGARQIISAADKSNVKVSLLTLALSQYARHDNPVYPQSDRPAPQVIARSAQLLADGKAILTLKENAECEQLEPQELASANPDYHCPVNYLTPDGFAAVYNDALSRNVLKLRFYADDHFAQPVGKDVIPRAPLFTANQISQQAFPTLTSDTLQTLTKANGASDLKLAWQVPPQLWFNSLSLDMRQQGQPQRFEDSAGALANPLALNAHKSPTLTAPDFLRVTVWSLDRQGRGLYTRYQLR</sequence>
<gene>
    <name evidence="2" type="ORF">CBW21_08710</name>
</gene>
<dbReference type="EMBL" id="NHOO01000006">
    <property type="protein sequence ID" value="OVE48631.1"/>
    <property type="molecule type" value="Genomic_DNA"/>
</dbReference>
<comment type="caution">
    <text evidence="2">The sequence shown here is derived from an EMBL/GenBank/DDBJ whole genome shotgun (WGS) entry which is preliminary data.</text>
</comment>
<keyword evidence="2" id="KW-0121">Carboxypeptidase</keyword>
<dbReference type="AlphaFoldDB" id="A0A202BB93"/>
<evidence type="ECO:0000313" key="3">
    <source>
        <dbReference type="Proteomes" id="UP000196342"/>
    </source>
</evidence>
<feature type="chain" id="PRO_5011271846" evidence="1">
    <location>
        <begin position="30"/>
        <end position="590"/>
    </location>
</feature>
<dbReference type="Proteomes" id="UP000196342">
    <property type="component" value="Unassembled WGS sequence"/>
</dbReference>
<keyword evidence="2" id="KW-0645">Protease</keyword>
<reference evidence="2 3" key="1">
    <citation type="submission" date="2017-05" db="EMBL/GenBank/DDBJ databases">
        <title>Chromobacterium violaceum GHPS1 isolated from Hydrocarbon polluted soil in French Guiana display an awesome secondary metabolite arsenal and a battery of drug and heavy-metal-resistance and detoxification of xenobiotics proteins.</title>
        <authorList>
            <person name="Belbahri L."/>
        </authorList>
    </citation>
    <scope>NUCLEOTIDE SEQUENCE [LARGE SCALE GENOMIC DNA]</scope>
    <source>
        <strain evidence="2 3">GHPS1</strain>
    </source>
</reference>
<evidence type="ECO:0000256" key="1">
    <source>
        <dbReference type="SAM" id="SignalP"/>
    </source>
</evidence>
<protein>
    <submittedName>
        <fullName evidence="2">Carboxypeptidase regulatory-like domain-containing protein</fullName>
    </submittedName>
</protein>
<name>A0A202BB93_CHRVL</name>
<accession>A0A202BB93</accession>
<keyword evidence="2" id="KW-0378">Hydrolase</keyword>
<feature type="signal peptide" evidence="1">
    <location>
        <begin position="1"/>
        <end position="29"/>
    </location>
</feature>